<dbReference type="Pfam" id="PF00497">
    <property type="entry name" value="SBP_bac_3"/>
    <property type="match status" value="1"/>
</dbReference>
<dbReference type="PANTHER" id="PTHR35936:SF17">
    <property type="entry name" value="ARGININE-BINDING EXTRACELLULAR PROTEIN ARTP"/>
    <property type="match status" value="1"/>
</dbReference>
<feature type="signal peptide" evidence="2">
    <location>
        <begin position="1"/>
        <end position="20"/>
    </location>
</feature>
<keyword evidence="1 2" id="KW-0732">Signal</keyword>
<dbReference type="RefSeq" id="WP_013282561.1">
    <property type="nucleotide sequence ID" value="NC_014388.1"/>
</dbReference>
<dbReference type="Proteomes" id="UP000001299">
    <property type="component" value="Chromosome 2"/>
</dbReference>
<reference evidence="5 6" key="1">
    <citation type="journal article" date="2010" name="PLoS ONE">
        <title>The glycobiome of the rumen bacterium Butyrivibrio proteoclasticus B316(T) highlights adaptation to a polysaccharide-rich environment.</title>
        <authorList>
            <person name="Kelly W.J."/>
            <person name="Leahy S.C."/>
            <person name="Altermann E."/>
            <person name="Yeoman C.J."/>
            <person name="Dunne J.C."/>
            <person name="Kong Z."/>
            <person name="Pacheco D.M."/>
            <person name="Li D."/>
            <person name="Noel S.J."/>
            <person name="Moon C.D."/>
            <person name="Cookson A.L."/>
            <person name="Attwood G.T."/>
        </authorList>
    </citation>
    <scope>NUCLEOTIDE SEQUENCE [LARGE SCALE GENOMIC DNA]</scope>
    <source>
        <strain evidence="6">ATCC 51982 / DSM 14932 / B316</strain>
    </source>
</reference>
<protein>
    <submittedName>
        <fullName evidence="5">Amino acid ABC transporter substrate-binding protein</fullName>
    </submittedName>
</protein>
<dbReference type="SMART" id="SM00062">
    <property type="entry name" value="PBPb"/>
    <property type="match status" value="1"/>
</dbReference>
<dbReference type="CDD" id="cd13624">
    <property type="entry name" value="PBP2_Arg_Lys_His"/>
    <property type="match status" value="1"/>
</dbReference>
<dbReference type="SUPFAM" id="SSF53850">
    <property type="entry name" value="Periplasmic binding protein-like II"/>
    <property type="match status" value="1"/>
</dbReference>
<dbReference type="EMBL" id="CP001811">
    <property type="protein sequence ID" value="ADL35911.1"/>
    <property type="molecule type" value="Genomic_DNA"/>
</dbReference>
<keyword evidence="6" id="KW-1185">Reference proteome</keyword>
<evidence type="ECO:0000256" key="1">
    <source>
        <dbReference type="ARBA" id="ARBA00022729"/>
    </source>
</evidence>
<dbReference type="KEGG" id="bpb:bpr_III225"/>
<evidence type="ECO:0000313" key="6">
    <source>
        <dbReference type="Proteomes" id="UP000001299"/>
    </source>
</evidence>
<dbReference type="eggNOG" id="COG0834">
    <property type="taxonomic scope" value="Bacteria"/>
</dbReference>
<feature type="chain" id="PRO_5039020967" evidence="2">
    <location>
        <begin position="21"/>
        <end position="255"/>
    </location>
</feature>
<name>E0S3C9_BUTPB</name>
<evidence type="ECO:0000259" key="3">
    <source>
        <dbReference type="SMART" id="SM00062"/>
    </source>
</evidence>
<proteinExistence type="predicted"/>
<feature type="domain" description="Solute-binding protein family 3/N-terminal" evidence="3">
    <location>
        <begin position="36"/>
        <end position="255"/>
    </location>
</feature>
<dbReference type="GO" id="GO:0015276">
    <property type="term" value="F:ligand-gated monoatomic ion channel activity"/>
    <property type="evidence" value="ECO:0007669"/>
    <property type="project" value="InterPro"/>
</dbReference>
<dbReference type="Gene3D" id="3.40.190.10">
    <property type="entry name" value="Periplasmic binding protein-like II"/>
    <property type="match status" value="2"/>
</dbReference>
<dbReference type="PANTHER" id="PTHR35936">
    <property type="entry name" value="MEMBRANE-BOUND LYTIC MUREIN TRANSGLYCOSYLASE F"/>
    <property type="match status" value="1"/>
</dbReference>
<sequence length="255" mass="27210">MKKKIISVVLASLLTVASLAGCGSAAKADTNNTNGTLVVGTNAAFPPFEYVGDDGEPDGFDMALIKAVGEKIGMDVQIQDMEFDSLVSSIGSKIDVAIAGMTVTEERQKTVDFSESYYEAVQAVIVPKDSAIANADDLKNLTIGVQLGTTGEFIADEIEGVNVSAYNKAVDAVNDLINGRLDCVIVDKNPAEVFGTQYSDKVNVLPGTDFDFEPEFYAIALPKGNTELANKINTAIQELKADGTYDNLVKEYIEE</sequence>
<dbReference type="STRING" id="515622.bpr_III225"/>
<dbReference type="SMART" id="SM00079">
    <property type="entry name" value="PBPe"/>
    <property type="match status" value="1"/>
</dbReference>
<organism evidence="5 6">
    <name type="scientific">Butyrivibrio proteoclasticus (strain ATCC 51982 / DSM 14932 / B316)</name>
    <name type="common">Clostridium proteoclasticum</name>
    <dbReference type="NCBI Taxonomy" id="515622"/>
    <lineage>
        <taxon>Bacteria</taxon>
        <taxon>Bacillati</taxon>
        <taxon>Bacillota</taxon>
        <taxon>Clostridia</taxon>
        <taxon>Lachnospirales</taxon>
        <taxon>Lachnospiraceae</taxon>
        <taxon>Butyrivibrio</taxon>
    </lineage>
</organism>
<dbReference type="InterPro" id="IPR001320">
    <property type="entry name" value="Iontro_rcpt_C"/>
</dbReference>
<evidence type="ECO:0000256" key="2">
    <source>
        <dbReference type="SAM" id="SignalP"/>
    </source>
</evidence>
<dbReference type="InterPro" id="IPR001638">
    <property type="entry name" value="Solute-binding_3/MltF_N"/>
</dbReference>
<dbReference type="HOGENOM" id="CLU_019602_18_2_9"/>
<evidence type="ECO:0000313" key="5">
    <source>
        <dbReference type="EMBL" id="ADL35911.1"/>
    </source>
</evidence>
<feature type="domain" description="Ionotropic glutamate receptor C-terminal" evidence="4">
    <location>
        <begin position="36"/>
        <end position="255"/>
    </location>
</feature>
<gene>
    <name evidence="5" type="ordered locus">bpr_III225</name>
</gene>
<evidence type="ECO:0000259" key="4">
    <source>
        <dbReference type="SMART" id="SM00079"/>
    </source>
</evidence>
<dbReference type="GO" id="GO:0016020">
    <property type="term" value="C:membrane"/>
    <property type="evidence" value="ECO:0007669"/>
    <property type="project" value="InterPro"/>
</dbReference>
<dbReference type="AlphaFoldDB" id="E0S3C9"/>
<dbReference type="PROSITE" id="PS51257">
    <property type="entry name" value="PROKAR_LIPOPROTEIN"/>
    <property type="match status" value="1"/>
</dbReference>
<accession>E0S3C9</accession>